<evidence type="ECO:0000256" key="4">
    <source>
        <dbReference type="ARBA" id="ARBA00022902"/>
    </source>
</evidence>
<evidence type="ECO:0000256" key="5">
    <source>
        <dbReference type="ARBA" id="ARBA00023015"/>
    </source>
</evidence>
<gene>
    <name evidence="12" type="ORF">Cfor_09418</name>
</gene>
<dbReference type="Gene3D" id="1.10.10.60">
    <property type="entry name" value="Homeodomain-like"/>
    <property type="match status" value="1"/>
</dbReference>
<reference evidence="13" key="1">
    <citation type="submission" date="2020-01" db="EMBL/GenBank/DDBJ databases">
        <title>Draft genome sequence of the Termite Coptotermes fromosanus.</title>
        <authorList>
            <person name="Itakura S."/>
            <person name="Yosikawa Y."/>
            <person name="Umezawa K."/>
        </authorList>
    </citation>
    <scope>NUCLEOTIDE SEQUENCE [LARGE SCALE GENOMIC DNA]</scope>
</reference>
<dbReference type="PANTHER" id="PTHR46799:SF1">
    <property type="entry name" value="HOMEOBOX PROTEIN UNC-4 HOMOLOG"/>
    <property type="match status" value="1"/>
</dbReference>
<dbReference type="PROSITE" id="PS50071">
    <property type="entry name" value="HOMEOBOX_2"/>
    <property type="match status" value="1"/>
</dbReference>
<evidence type="ECO:0000256" key="10">
    <source>
        <dbReference type="SAM" id="MobiDB-lite"/>
    </source>
</evidence>
<dbReference type="InParanoid" id="A0A6L2PVX5"/>
<dbReference type="GO" id="GO:0010468">
    <property type="term" value="P:regulation of gene expression"/>
    <property type="evidence" value="ECO:0007669"/>
    <property type="project" value="TreeGrafter"/>
</dbReference>
<comment type="subcellular location">
    <subcellularLocation>
        <location evidence="1 8 9">Nucleus</location>
    </subcellularLocation>
</comment>
<keyword evidence="4" id="KW-0524">Neurogenesis</keyword>
<dbReference type="EMBL" id="BLKM01000655">
    <property type="protein sequence ID" value="GFG36696.1"/>
    <property type="molecule type" value="Genomic_DNA"/>
</dbReference>
<dbReference type="Proteomes" id="UP000502823">
    <property type="component" value="Unassembled WGS sequence"/>
</dbReference>
<evidence type="ECO:0000313" key="12">
    <source>
        <dbReference type="EMBL" id="GFG36696.1"/>
    </source>
</evidence>
<keyword evidence="6" id="KW-0804">Transcription</keyword>
<accession>A0A6L2PVX5</accession>
<comment type="similarity">
    <text evidence="7">Belongs to the paired homeobox family. Unc-4 subfamily.</text>
</comment>
<evidence type="ECO:0000256" key="8">
    <source>
        <dbReference type="PROSITE-ProRule" id="PRU00108"/>
    </source>
</evidence>
<feature type="domain" description="Homeobox" evidence="11">
    <location>
        <begin position="150"/>
        <end position="196"/>
    </location>
</feature>
<dbReference type="GO" id="GO:0005634">
    <property type="term" value="C:nucleus"/>
    <property type="evidence" value="ECO:0007669"/>
    <property type="project" value="UniProtKB-SubCell"/>
</dbReference>
<dbReference type="OrthoDB" id="6159439at2759"/>
<evidence type="ECO:0000256" key="9">
    <source>
        <dbReference type="RuleBase" id="RU000682"/>
    </source>
</evidence>
<dbReference type="InterPro" id="IPR001356">
    <property type="entry name" value="HD"/>
</dbReference>
<evidence type="ECO:0000313" key="13">
    <source>
        <dbReference type="Proteomes" id="UP000502823"/>
    </source>
</evidence>
<dbReference type="Pfam" id="PF00046">
    <property type="entry name" value="Homeodomain"/>
    <property type="match status" value="1"/>
</dbReference>
<evidence type="ECO:0000256" key="1">
    <source>
        <dbReference type="ARBA" id="ARBA00004123"/>
    </source>
</evidence>
<keyword evidence="8 9" id="KW-0371">Homeobox</keyword>
<evidence type="ECO:0000256" key="7">
    <source>
        <dbReference type="ARBA" id="ARBA00038351"/>
    </source>
</evidence>
<dbReference type="GO" id="GO:1990837">
    <property type="term" value="F:sequence-specific double-stranded DNA binding"/>
    <property type="evidence" value="ECO:0007669"/>
    <property type="project" value="TreeGrafter"/>
</dbReference>
<comment type="caution">
    <text evidence="12">The sequence shown here is derived from an EMBL/GenBank/DDBJ whole genome shotgun (WGS) entry which is preliminary data.</text>
</comment>
<evidence type="ECO:0000256" key="2">
    <source>
        <dbReference type="ARBA" id="ARBA00022473"/>
    </source>
</evidence>
<evidence type="ECO:0000256" key="6">
    <source>
        <dbReference type="ARBA" id="ARBA00023163"/>
    </source>
</evidence>
<evidence type="ECO:0000259" key="11">
    <source>
        <dbReference type="PROSITE" id="PS50071"/>
    </source>
</evidence>
<dbReference type="SUPFAM" id="SSF46689">
    <property type="entry name" value="Homeodomain-like"/>
    <property type="match status" value="1"/>
</dbReference>
<keyword evidence="13" id="KW-1185">Reference proteome</keyword>
<keyword evidence="8 9" id="KW-0238">DNA-binding</keyword>
<keyword evidence="2" id="KW-0217">Developmental protein</keyword>
<dbReference type="SMART" id="SM00389">
    <property type="entry name" value="HOX"/>
    <property type="match status" value="1"/>
</dbReference>
<evidence type="ECO:0000256" key="3">
    <source>
        <dbReference type="ARBA" id="ARBA00022782"/>
    </source>
</evidence>
<dbReference type="PANTHER" id="PTHR46799">
    <property type="entry name" value="HOMEOBOX PROTEIN UNC-4 HOMOLOG"/>
    <property type="match status" value="1"/>
</dbReference>
<dbReference type="AlphaFoldDB" id="A0A6L2PVX5"/>
<keyword evidence="8 9" id="KW-0539">Nucleus</keyword>
<dbReference type="CDD" id="cd00086">
    <property type="entry name" value="homeodomain"/>
    <property type="match status" value="1"/>
</dbReference>
<organism evidence="12 13">
    <name type="scientific">Coptotermes formosanus</name>
    <name type="common">Formosan subterranean termite</name>
    <dbReference type="NCBI Taxonomy" id="36987"/>
    <lineage>
        <taxon>Eukaryota</taxon>
        <taxon>Metazoa</taxon>
        <taxon>Ecdysozoa</taxon>
        <taxon>Arthropoda</taxon>
        <taxon>Hexapoda</taxon>
        <taxon>Insecta</taxon>
        <taxon>Pterygota</taxon>
        <taxon>Neoptera</taxon>
        <taxon>Polyneoptera</taxon>
        <taxon>Dictyoptera</taxon>
        <taxon>Blattodea</taxon>
        <taxon>Blattoidea</taxon>
        <taxon>Termitoidae</taxon>
        <taxon>Rhinotermitidae</taxon>
        <taxon>Coptotermes</taxon>
    </lineage>
</organism>
<dbReference type="GO" id="GO:0007399">
    <property type="term" value="P:nervous system development"/>
    <property type="evidence" value="ECO:0007669"/>
    <property type="project" value="UniProtKB-KW"/>
</dbReference>
<sequence length="318" mass="34138">MVLETGGLPPPLQLYAAAAAAATGGGACLTRPPIMPPFFHASAHFATSRSSGTSGGFPMGLAGFAVPPGFLHHHGAAALGPRFASLAASVVGANNRQHESGGAVDLGSGNVIRRRVLQLNEDSASEGTSPKKDGDGDADLGGSTGGGGGGKRRRSRTNFNSWQLEELERAFLASHYPDVFMREALAMRLDLKESRVAPHLWRRCFSCYPVTLIMSDSTRLCLVVWSKQGTDPSDIGSQMISNLQMLITWVHYAITAKDKKDESTPARKKSILYRNRKRKAATLITFAAKSGFSQGAAYFRTPRAMLLMPHKFTHALVK</sequence>
<dbReference type="InterPro" id="IPR009057">
    <property type="entry name" value="Homeodomain-like_sf"/>
</dbReference>
<keyword evidence="5" id="KW-0805">Transcription regulation</keyword>
<protein>
    <recommendedName>
        <fullName evidence="11">Homeobox domain-containing protein</fullName>
    </recommendedName>
</protein>
<name>A0A6L2PVX5_COPFO</name>
<dbReference type="GO" id="GO:0030154">
    <property type="term" value="P:cell differentiation"/>
    <property type="evidence" value="ECO:0007669"/>
    <property type="project" value="UniProtKB-KW"/>
</dbReference>
<feature type="region of interest" description="Disordered" evidence="10">
    <location>
        <begin position="120"/>
        <end position="155"/>
    </location>
</feature>
<proteinExistence type="inferred from homology"/>
<feature type="DNA-binding region" description="Homeobox" evidence="8">
    <location>
        <begin position="152"/>
        <end position="197"/>
    </location>
</feature>
<keyword evidence="3" id="KW-0221">Differentiation</keyword>